<dbReference type="Gene3D" id="3.30.750.24">
    <property type="entry name" value="STAS domain"/>
    <property type="match status" value="1"/>
</dbReference>
<organism evidence="1 2">
    <name type="scientific">Cellulomonas iranensis</name>
    <dbReference type="NCBI Taxonomy" id="76862"/>
    <lineage>
        <taxon>Bacteria</taxon>
        <taxon>Bacillati</taxon>
        <taxon>Actinomycetota</taxon>
        <taxon>Actinomycetes</taxon>
        <taxon>Micrococcales</taxon>
        <taxon>Cellulomonadaceae</taxon>
        <taxon>Cellulomonas</taxon>
    </lineage>
</organism>
<comment type="caution">
    <text evidence="1">The sequence shown here is derived from an EMBL/GenBank/DDBJ whole genome shotgun (WGS) entry which is preliminary data.</text>
</comment>
<evidence type="ECO:0000313" key="2">
    <source>
        <dbReference type="Proteomes" id="UP001240250"/>
    </source>
</evidence>
<proteinExistence type="predicted"/>
<dbReference type="RefSeq" id="WP_167748923.1">
    <property type="nucleotide sequence ID" value="NZ_JAUSVM010000001.1"/>
</dbReference>
<evidence type="ECO:0000313" key="1">
    <source>
        <dbReference type="EMBL" id="MDQ0424886.1"/>
    </source>
</evidence>
<dbReference type="Proteomes" id="UP001240250">
    <property type="component" value="Unassembled WGS sequence"/>
</dbReference>
<dbReference type="EMBL" id="JAUSVM010000001">
    <property type="protein sequence ID" value="MDQ0424886.1"/>
    <property type="molecule type" value="Genomic_DNA"/>
</dbReference>
<gene>
    <name evidence="1" type="ORF">JO380_001267</name>
</gene>
<name>A0ABU0GHR0_9CELL</name>
<protein>
    <submittedName>
        <fullName evidence="1">ABC-type transporter Mla MlaB component</fullName>
    </submittedName>
</protein>
<sequence>MLRPGARPRLEVTGEVDAALVGPEVIAAVAAAAPAGADVDLSRVTFLDARGLRLVLEALDGAGTGGPGGRVLGAVPRAVRTVADAVEVPLAPGATDA</sequence>
<dbReference type="SUPFAM" id="SSF52091">
    <property type="entry name" value="SpoIIaa-like"/>
    <property type="match status" value="1"/>
</dbReference>
<accession>A0ABU0GHR0</accession>
<dbReference type="InterPro" id="IPR036513">
    <property type="entry name" value="STAS_dom_sf"/>
</dbReference>
<reference evidence="1 2" key="1">
    <citation type="submission" date="2023-07" db="EMBL/GenBank/DDBJ databases">
        <title>Sequencing the genomes of 1000 actinobacteria strains.</title>
        <authorList>
            <person name="Klenk H.-P."/>
        </authorList>
    </citation>
    <scope>NUCLEOTIDE SEQUENCE [LARGE SCALE GENOMIC DNA]</scope>
    <source>
        <strain evidence="1 2">DSM 14785</strain>
    </source>
</reference>
<keyword evidence="2" id="KW-1185">Reference proteome</keyword>